<dbReference type="PANTHER" id="PTHR10357:SF216">
    <property type="entry name" value="MALTOOLIGOSYL TREHALOSE SYNTHASE-RELATED"/>
    <property type="match status" value="1"/>
</dbReference>
<dbReference type="Gene3D" id="1.10.10.470">
    <property type="entry name" value="Maltooligosyl trehalose synthase, domain 4"/>
    <property type="match status" value="1"/>
</dbReference>
<dbReference type="Proteomes" id="UP000063718">
    <property type="component" value="Unassembled WGS sequence"/>
</dbReference>
<dbReference type="GO" id="GO:0005992">
    <property type="term" value="P:trehalose biosynthetic process"/>
    <property type="evidence" value="ECO:0007669"/>
    <property type="project" value="TreeGrafter"/>
</dbReference>
<dbReference type="NCBIfam" id="TIGR02401">
    <property type="entry name" value="trehalose_TreY"/>
    <property type="match status" value="1"/>
</dbReference>
<proteinExistence type="predicted"/>
<dbReference type="InterPro" id="IPR012767">
    <property type="entry name" value="Trehalose_TreY"/>
</dbReference>
<dbReference type="Pfam" id="PF00128">
    <property type="entry name" value="Alpha-amylase"/>
    <property type="match status" value="1"/>
</dbReference>
<dbReference type="InterPro" id="IPR017853">
    <property type="entry name" value="GH"/>
</dbReference>
<reference evidence="2" key="1">
    <citation type="journal article" date="2014" name="Gene">
        <title>Genome-guided analysis of transformation efficiency and carbon dioxide assimilation by Moorella thermoacetica Y72.</title>
        <authorList>
            <person name="Tsukahara K."/>
            <person name="Kita A."/>
            <person name="Nakashimada Y."/>
            <person name="Hoshino T."/>
            <person name="Murakami K."/>
        </authorList>
    </citation>
    <scope>NUCLEOTIDE SEQUENCE [LARGE SCALE GENOMIC DNA]</scope>
    <source>
        <strain evidence="2">Y72</strain>
    </source>
</reference>
<dbReference type="EMBL" id="DF238840">
    <property type="protein sequence ID" value="GAF24945.1"/>
    <property type="molecule type" value="Genomic_DNA"/>
</dbReference>
<dbReference type="GO" id="GO:0030980">
    <property type="term" value="P:alpha-glucan catabolic process"/>
    <property type="evidence" value="ECO:0007669"/>
    <property type="project" value="TreeGrafter"/>
</dbReference>
<organism evidence="2">
    <name type="scientific">Moorella thermoacetica Y72</name>
    <dbReference type="NCBI Taxonomy" id="1325331"/>
    <lineage>
        <taxon>Bacteria</taxon>
        <taxon>Bacillati</taxon>
        <taxon>Bacillota</taxon>
        <taxon>Clostridia</taxon>
        <taxon>Neomoorellales</taxon>
        <taxon>Neomoorellaceae</taxon>
        <taxon>Neomoorella</taxon>
    </lineage>
</organism>
<dbReference type="AlphaFoldDB" id="A0A0S6U758"/>
<protein>
    <submittedName>
        <fullName evidence="2">Maltooligosyl trehalose synthase</fullName>
    </submittedName>
</protein>
<dbReference type="PANTHER" id="PTHR10357">
    <property type="entry name" value="ALPHA-AMYLASE FAMILY MEMBER"/>
    <property type="match status" value="1"/>
</dbReference>
<feature type="domain" description="Glycosyl hydrolase family 13 catalytic" evidence="1">
    <location>
        <begin position="32"/>
        <end position="507"/>
    </location>
</feature>
<dbReference type="Gene3D" id="3.20.20.80">
    <property type="entry name" value="Glycosidases"/>
    <property type="match status" value="3"/>
</dbReference>
<name>A0A0S6U758_NEOTH</name>
<accession>A0A0S6U758</accession>
<evidence type="ECO:0000313" key="2">
    <source>
        <dbReference type="EMBL" id="GAF24945.1"/>
    </source>
</evidence>
<dbReference type="SUPFAM" id="SSF51445">
    <property type="entry name" value="(Trans)glycosidases"/>
    <property type="match status" value="1"/>
</dbReference>
<evidence type="ECO:0000259" key="1">
    <source>
        <dbReference type="SMART" id="SM00642"/>
    </source>
</evidence>
<dbReference type="SMART" id="SM00642">
    <property type="entry name" value="Aamy"/>
    <property type="match status" value="1"/>
</dbReference>
<dbReference type="InterPro" id="IPR006047">
    <property type="entry name" value="GH13_cat_dom"/>
</dbReference>
<dbReference type="GO" id="GO:0047470">
    <property type="term" value="F:(1,4)-alpha-D-glucan 1-alpha-D-glucosylmutase activity"/>
    <property type="evidence" value="ECO:0007669"/>
    <property type="project" value="TreeGrafter"/>
</dbReference>
<dbReference type="InterPro" id="IPR013797">
    <property type="entry name" value="Maltooligo_trehalose_synth_4"/>
</dbReference>
<gene>
    <name evidence="2" type="ORF">MTY_0273</name>
</gene>
<sequence length="979" mass="110765">MGKPGRGLTCSTPWVTNCRYGEAKMASPHIPTATYRLQFNRQFGFIEAREVVSYLQALGITDIYASPLLKARKDSPHGYDMTDPGQLNPELGSREDFTSLADTLKQHGMGLLLDVVPNHMAASVDNPWWRDVLRHGRASTYATYFDIDWQPARPGLVNKVLLPVLGEPFGKVLENQQLALKLAEDGFRVYYYEKEFPLSPFSSRRILGGWAQTLAEDGGAADRALSQLRDLLASLSALPLPRAGELSTPWQQAWKSLWHLYNTNPTVKAFIDRNLRKLNGKKGDPQSFNQLEHILAEQAYRLAYWRVANEEINYRRFFDVSDLVAIRMEDKRVFEAVHALIFQLVGAGQVTGLRIDHIDGLYDPQEYLNRLQEHLSAAGSSPGFYVVAEKILSDGEELPATWRTHGTTGYDFLNSLNGLFVDEEGLAALEEFYARYSGAETDFTRVVYNQKKLVMTRLFASEVRNLVGELGRLAEGDRLGHDLTLAELEEALVAVTASLGIYRTYIRDFTVVQQDRHYIETAIAEAVRRCPAAGPACRFLRQVLLLDFPVSLPPEQRQAWLSFVMRWQQFTGPVMAKGYEDTSLYIYNPLVSLNEVGSSPRTRCISVAEFHRRNKTRQERWPHTLNATSTHDTKRSEDVRARINVLTEIPNAWLERVERWRRWNGPKKLNIKGEPVPDGNMELFIYQTLIGAWPLLEEEIPAFKERLRAYMVKAAREAKTRTSWLDPDTAYEKALVEFVLSILTPEPGNRFLPDFLSFQKVVAFYGAWNSLAQILLKITSPGVPDFYQGTELWNLSLVDPDNRRPVDFKTRATLLQRLKEEETKGQLALVRNILTSWQDGRVKLYLTYKSLHFRCDHRELFATGEYIPLAVTGSSSGHACAFARHLGREWALVVVPRLPARLLTGKVIPANGGLPAPGFLPGETLWQGTNLVLPEQAPGNWHNILTGEVLASIPSPEGKVLTLADTWRNFPVALLTEDQ</sequence>
<dbReference type="CDD" id="cd11336">
    <property type="entry name" value="AmyAc_MTSase"/>
    <property type="match status" value="1"/>
</dbReference>